<evidence type="ECO:0000313" key="1">
    <source>
        <dbReference type="EMBL" id="GFH21726.1"/>
    </source>
</evidence>
<proteinExistence type="predicted"/>
<dbReference type="EMBL" id="BLLF01001893">
    <property type="protein sequence ID" value="GFH21726.1"/>
    <property type="molecule type" value="Genomic_DNA"/>
</dbReference>
<protein>
    <submittedName>
        <fullName evidence="1">Uncharacterized protein</fullName>
    </submittedName>
</protein>
<sequence>MQGMLTRGMGHNCMLTATTTECSSPPTPAPTAVTAFLPSELGGGPEGSLPASNSACMGVSAHGHTTAAENSENADWLFVVRCLHPAVAREGAQLVTRAGPDLWWWQWQGSQHVGVADTGTLYDSGEGRVGWRTNWLLPVKQRFSCTLVMMPLKSVVESQAACAVSRPATANQHQERSRLLQTKVSLLLLALTVVLDAIGHNDGSIWRLLHQAIKCQGRTSRQPECMNTTT</sequence>
<accession>A0A699ZSK1</accession>
<keyword evidence="2" id="KW-1185">Reference proteome</keyword>
<organism evidence="1 2">
    <name type="scientific">Haematococcus lacustris</name>
    <name type="common">Green alga</name>
    <name type="synonym">Haematococcus pluvialis</name>
    <dbReference type="NCBI Taxonomy" id="44745"/>
    <lineage>
        <taxon>Eukaryota</taxon>
        <taxon>Viridiplantae</taxon>
        <taxon>Chlorophyta</taxon>
        <taxon>core chlorophytes</taxon>
        <taxon>Chlorophyceae</taxon>
        <taxon>CS clade</taxon>
        <taxon>Chlamydomonadales</taxon>
        <taxon>Haematococcaceae</taxon>
        <taxon>Haematococcus</taxon>
    </lineage>
</organism>
<name>A0A699ZSK1_HAELA</name>
<comment type="caution">
    <text evidence="1">The sequence shown here is derived from an EMBL/GenBank/DDBJ whole genome shotgun (WGS) entry which is preliminary data.</text>
</comment>
<dbReference type="AlphaFoldDB" id="A0A699ZSK1"/>
<evidence type="ECO:0000313" key="2">
    <source>
        <dbReference type="Proteomes" id="UP000485058"/>
    </source>
</evidence>
<reference evidence="1 2" key="1">
    <citation type="submission" date="2020-02" db="EMBL/GenBank/DDBJ databases">
        <title>Draft genome sequence of Haematococcus lacustris strain NIES-144.</title>
        <authorList>
            <person name="Morimoto D."/>
            <person name="Nakagawa S."/>
            <person name="Yoshida T."/>
            <person name="Sawayama S."/>
        </authorList>
    </citation>
    <scope>NUCLEOTIDE SEQUENCE [LARGE SCALE GENOMIC DNA]</scope>
    <source>
        <strain evidence="1 2">NIES-144</strain>
    </source>
</reference>
<gene>
    <name evidence="1" type="ORF">HaLaN_19086</name>
</gene>
<dbReference type="Proteomes" id="UP000485058">
    <property type="component" value="Unassembled WGS sequence"/>
</dbReference>